<keyword evidence="2" id="KW-1185">Reference proteome</keyword>
<dbReference type="HOGENOM" id="CLU_2593250_0_0_1"/>
<sequence>MCGGAASVVRRPFSSCSTPDWSPMPGGGWRTGRSRTPSAGCWVGALAGPPICRQTMSFGCWEILTMLECVMKLITWRMLL</sequence>
<evidence type="ECO:0000313" key="1">
    <source>
        <dbReference type="EnsemblPlants" id="LPERR08G13480.1"/>
    </source>
</evidence>
<name>A0A0D9X8C4_9ORYZ</name>
<protein>
    <submittedName>
        <fullName evidence="1">Uncharacterized protein</fullName>
    </submittedName>
</protein>
<accession>A0A0D9X8C4</accession>
<dbReference type="Gramene" id="LPERR08G13480.1">
    <property type="protein sequence ID" value="LPERR08G13480.1"/>
    <property type="gene ID" value="LPERR08G13480"/>
</dbReference>
<reference evidence="2" key="2">
    <citation type="submission" date="2013-12" db="EMBL/GenBank/DDBJ databases">
        <authorList>
            <person name="Yu Y."/>
            <person name="Lee S."/>
            <person name="de Baynast K."/>
            <person name="Wissotski M."/>
            <person name="Liu L."/>
            <person name="Talag J."/>
            <person name="Goicoechea J."/>
            <person name="Angelova A."/>
            <person name="Jetty R."/>
            <person name="Kudrna D."/>
            <person name="Golser W."/>
            <person name="Rivera L."/>
            <person name="Zhang J."/>
            <person name="Wing R."/>
        </authorList>
    </citation>
    <scope>NUCLEOTIDE SEQUENCE</scope>
</reference>
<dbReference type="AlphaFoldDB" id="A0A0D9X8C4"/>
<organism evidence="1 2">
    <name type="scientific">Leersia perrieri</name>
    <dbReference type="NCBI Taxonomy" id="77586"/>
    <lineage>
        <taxon>Eukaryota</taxon>
        <taxon>Viridiplantae</taxon>
        <taxon>Streptophyta</taxon>
        <taxon>Embryophyta</taxon>
        <taxon>Tracheophyta</taxon>
        <taxon>Spermatophyta</taxon>
        <taxon>Magnoliopsida</taxon>
        <taxon>Liliopsida</taxon>
        <taxon>Poales</taxon>
        <taxon>Poaceae</taxon>
        <taxon>BOP clade</taxon>
        <taxon>Oryzoideae</taxon>
        <taxon>Oryzeae</taxon>
        <taxon>Oryzinae</taxon>
        <taxon>Leersia</taxon>
    </lineage>
</organism>
<reference evidence="1" key="3">
    <citation type="submission" date="2015-04" db="UniProtKB">
        <authorList>
            <consortium name="EnsemblPlants"/>
        </authorList>
    </citation>
    <scope>IDENTIFICATION</scope>
</reference>
<evidence type="ECO:0000313" key="2">
    <source>
        <dbReference type="Proteomes" id="UP000032180"/>
    </source>
</evidence>
<dbReference type="Proteomes" id="UP000032180">
    <property type="component" value="Chromosome 8"/>
</dbReference>
<dbReference type="EnsemblPlants" id="LPERR08G13480.1">
    <property type="protein sequence ID" value="LPERR08G13480.1"/>
    <property type="gene ID" value="LPERR08G13480"/>
</dbReference>
<reference evidence="1 2" key="1">
    <citation type="submission" date="2012-08" db="EMBL/GenBank/DDBJ databases">
        <title>Oryza genome evolution.</title>
        <authorList>
            <person name="Wing R.A."/>
        </authorList>
    </citation>
    <scope>NUCLEOTIDE SEQUENCE</scope>
</reference>
<proteinExistence type="predicted"/>